<protein>
    <submittedName>
        <fullName evidence="3">Zinc/manganese transport system substrate-binding protein</fullName>
    </submittedName>
</protein>
<evidence type="ECO:0000313" key="3">
    <source>
        <dbReference type="WBParaSite" id="L893_g16760.t1"/>
    </source>
</evidence>
<evidence type="ECO:0000313" key="2">
    <source>
        <dbReference type="Proteomes" id="UP000095287"/>
    </source>
</evidence>
<name>A0A1I7YIX0_9BILA</name>
<sequence>MDGRRLNSESHEEPPHEEHQHHVVEDIAHDHHAFVPFPGHIPPGATASAFVRINAHDPHAMRARLKQNKKNVSLDK</sequence>
<feature type="region of interest" description="Disordered" evidence="1">
    <location>
        <begin position="1"/>
        <end position="25"/>
    </location>
</feature>
<keyword evidence="2" id="KW-1185">Reference proteome</keyword>
<proteinExistence type="predicted"/>
<dbReference type="WBParaSite" id="L893_g16760.t1">
    <property type="protein sequence ID" value="L893_g16760.t1"/>
    <property type="gene ID" value="L893_g16760"/>
</dbReference>
<dbReference type="Proteomes" id="UP000095287">
    <property type="component" value="Unplaced"/>
</dbReference>
<evidence type="ECO:0000256" key="1">
    <source>
        <dbReference type="SAM" id="MobiDB-lite"/>
    </source>
</evidence>
<organism evidence="2 3">
    <name type="scientific">Steinernema glaseri</name>
    <dbReference type="NCBI Taxonomy" id="37863"/>
    <lineage>
        <taxon>Eukaryota</taxon>
        <taxon>Metazoa</taxon>
        <taxon>Ecdysozoa</taxon>
        <taxon>Nematoda</taxon>
        <taxon>Chromadorea</taxon>
        <taxon>Rhabditida</taxon>
        <taxon>Tylenchina</taxon>
        <taxon>Panagrolaimomorpha</taxon>
        <taxon>Strongyloidoidea</taxon>
        <taxon>Steinernematidae</taxon>
        <taxon>Steinernema</taxon>
    </lineage>
</organism>
<accession>A0A1I7YIX0</accession>
<reference evidence="3" key="1">
    <citation type="submission" date="2016-11" db="UniProtKB">
        <authorList>
            <consortium name="WormBaseParasite"/>
        </authorList>
    </citation>
    <scope>IDENTIFICATION</scope>
</reference>
<dbReference type="AlphaFoldDB" id="A0A1I7YIX0"/>